<dbReference type="Proteomes" id="UP000527352">
    <property type="component" value="Unassembled WGS sequence"/>
</dbReference>
<keyword evidence="2" id="KW-1185">Reference proteome</keyword>
<dbReference type="EMBL" id="JABAEB010000005">
    <property type="protein sequence ID" value="NLQ23020.1"/>
    <property type="molecule type" value="Genomic_DNA"/>
</dbReference>
<evidence type="ECO:0000313" key="1">
    <source>
        <dbReference type="EMBL" id="NLQ23020.1"/>
    </source>
</evidence>
<name>A0ABX1KLE8_9GAMM</name>
<evidence type="ECO:0000313" key="2">
    <source>
        <dbReference type="Proteomes" id="UP000527352"/>
    </source>
</evidence>
<protein>
    <submittedName>
        <fullName evidence="1">DUF3297 family protein</fullName>
    </submittedName>
</protein>
<accession>A0ABX1KLE8</accession>
<gene>
    <name evidence="1" type="ORF">HGO26_09040</name>
</gene>
<sequence>MDRHGQPLLLTVKGTVEAFYR</sequence>
<proteinExistence type="predicted"/>
<reference evidence="1 2" key="1">
    <citation type="submission" date="2020-04" db="EMBL/GenBank/DDBJ databases">
        <title>The first description of lens atrophy caused by putative novel Shewanella sp. that is a new emerging pathogen for cultured rainbow trout?</title>
        <authorList>
            <person name="Saticioglu I.B."/>
            <person name="Duman M."/>
            <person name="Altun S."/>
        </authorList>
    </citation>
    <scope>NUCLEOTIDE SEQUENCE [LARGE SCALE GENOMIC DNA]</scope>
    <source>
        <strain evidence="1 2">S-1</strain>
    </source>
</reference>
<organism evidence="1 2">
    <name type="scientific">Shewanella oncorhynchi</name>
    <dbReference type="NCBI Taxonomy" id="2726434"/>
    <lineage>
        <taxon>Bacteria</taxon>
        <taxon>Pseudomonadati</taxon>
        <taxon>Pseudomonadota</taxon>
        <taxon>Gammaproteobacteria</taxon>
        <taxon>Alteromonadales</taxon>
        <taxon>Shewanellaceae</taxon>
        <taxon>Shewanella</taxon>
    </lineage>
</organism>
<comment type="caution">
    <text evidence="1">The sequence shown here is derived from an EMBL/GenBank/DDBJ whole genome shotgun (WGS) entry which is preliminary data.</text>
</comment>